<dbReference type="InterPro" id="IPR010488">
    <property type="entry name" value="Zeta_toxin_domain"/>
</dbReference>
<evidence type="ECO:0000256" key="3">
    <source>
        <dbReference type="SAM" id="MobiDB-lite"/>
    </source>
</evidence>
<feature type="region of interest" description="Disordered" evidence="3">
    <location>
        <begin position="740"/>
        <end position="808"/>
    </location>
</feature>
<sequence>MSNASTVLPPSEHRKVFLEDVVPGSRLNIATPQDAPKAIVLGGQPGAGKGGLADRAIKELNGNVVPIDPDELRKYHPRINEFQSATPYNWSGLTQPDASAWADELREAAVTGRKNFIFDTTLSNGEWTADLIRDLQAKGYDVEVRAVAAHKLESELGVDYRFSSKLDKDGHGRYVPADARDAIYDKVPRSLDTIHAHTDVPIRIFNREGVELYNSRTDFKLPGAALEEAREARLHDPKVTYSLRQGWQAQQTWHRDLPEAIAHNPHVAAPTAQHLLNERGERKVVEDLVHNTQRAIHFDYTSRVRPIIVKGAGALGTVETLADAAITAHAATGLYEQGNATGAQSEIVHFGSRGVGAFGGAALGASTGAALGVESGPGLLVTGGIGAIVGTVAGDKLADAIDQQRIYTQTDRAGRVWHFDPKQGWAGTIQTDEIDTRFSAVDWKTGQPHYKTHAVVATGSLADRLNYQATNTSVELVLAHPPVPKNPYALPAGVHDTPSLLPRDWTRDPDSGAWQREVVTDVIERGHKITHTETASPSRAAELDHAAQVVIAHNATQSPTAIASRYVAAHLQYDWQRFGDPPEAVMKGLAPERSMASDGNLYVRYHNGDWMHDGVLYDSRAEGNVLVELEATYQQASTAKGAQMRTQMPAAQVAPPTPSTGHYLRDLVAENYAQHSISRTQEQLNATVSAIEKSHAREGVTSPFMLILQPDAQGQYGPDSAIATVKNNGRGMWTTRSVTTAQEMQQGLQQRARPQQEQPQPERHPLQAPELSTSSPAQEARHAAADSTSMQHSLGSGRVTYLDPSHPHHPLFQQLRDKLPANVSDEKVAELTLAAREGGVRPGRVQSVQVYESHVLVQDTFPIYNGLVDLRTPAPPMAETMQKAEAYEQQEAQRVAQWQQQEQQRQSQSHGRSM</sequence>
<evidence type="ECO:0000256" key="2">
    <source>
        <dbReference type="ARBA" id="ARBA00022840"/>
    </source>
</evidence>
<feature type="region of interest" description="Disordered" evidence="3">
    <location>
        <begin position="883"/>
        <end position="914"/>
    </location>
</feature>
<dbReference type="InterPro" id="IPR027417">
    <property type="entry name" value="P-loop_NTPase"/>
</dbReference>
<protein>
    <recommendedName>
        <fullName evidence="4">Zeta toxin domain-containing protein</fullName>
    </recommendedName>
</protein>
<name>A0ABP9LRZ0_9GAMM</name>
<dbReference type="EMBL" id="BAABKY010000005">
    <property type="protein sequence ID" value="GAA5081731.1"/>
    <property type="molecule type" value="Genomic_DNA"/>
</dbReference>
<dbReference type="Proteomes" id="UP001501083">
    <property type="component" value="Unassembled WGS sequence"/>
</dbReference>
<organism evidence="5 6">
    <name type="scientific">Lysobacter panacisoli</name>
    <dbReference type="NCBI Taxonomy" id="1255263"/>
    <lineage>
        <taxon>Bacteria</taxon>
        <taxon>Pseudomonadati</taxon>
        <taxon>Pseudomonadota</taxon>
        <taxon>Gammaproteobacteria</taxon>
        <taxon>Lysobacterales</taxon>
        <taxon>Lysobacteraceae</taxon>
        <taxon>Lysobacter</taxon>
    </lineage>
</organism>
<evidence type="ECO:0000256" key="1">
    <source>
        <dbReference type="ARBA" id="ARBA00022741"/>
    </source>
</evidence>
<proteinExistence type="predicted"/>
<dbReference type="SUPFAM" id="SSF52540">
    <property type="entry name" value="P-loop containing nucleoside triphosphate hydrolases"/>
    <property type="match status" value="1"/>
</dbReference>
<evidence type="ECO:0000259" key="4">
    <source>
        <dbReference type="Pfam" id="PF06414"/>
    </source>
</evidence>
<gene>
    <name evidence="5" type="ORF">GCM10025759_32390</name>
</gene>
<feature type="domain" description="Zeta toxin" evidence="4">
    <location>
        <begin position="30"/>
        <end position="217"/>
    </location>
</feature>
<keyword evidence="2" id="KW-0067">ATP-binding</keyword>
<accession>A0ABP9LRZ0</accession>
<reference evidence="6" key="1">
    <citation type="journal article" date="2019" name="Int. J. Syst. Evol. Microbiol.">
        <title>The Global Catalogue of Microorganisms (GCM) 10K type strain sequencing project: providing services to taxonomists for standard genome sequencing and annotation.</title>
        <authorList>
            <consortium name="The Broad Institute Genomics Platform"/>
            <consortium name="The Broad Institute Genome Sequencing Center for Infectious Disease"/>
            <person name="Wu L."/>
            <person name="Ma J."/>
        </authorList>
    </citation>
    <scope>NUCLEOTIDE SEQUENCE [LARGE SCALE GENOMIC DNA]</scope>
    <source>
        <strain evidence="6">JCM 19212</strain>
    </source>
</reference>
<dbReference type="Pfam" id="PF06414">
    <property type="entry name" value="Zeta_toxin"/>
    <property type="match status" value="1"/>
</dbReference>
<feature type="compositionally biased region" description="Low complexity" evidence="3">
    <location>
        <begin position="745"/>
        <end position="759"/>
    </location>
</feature>
<keyword evidence="6" id="KW-1185">Reference proteome</keyword>
<dbReference type="Gene3D" id="3.40.50.300">
    <property type="entry name" value="P-loop containing nucleotide triphosphate hydrolases"/>
    <property type="match status" value="1"/>
</dbReference>
<keyword evidence="1" id="KW-0547">Nucleotide-binding</keyword>
<evidence type="ECO:0000313" key="5">
    <source>
        <dbReference type="EMBL" id="GAA5081731.1"/>
    </source>
</evidence>
<dbReference type="RefSeq" id="WP_158987854.1">
    <property type="nucleotide sequence ID" value="NZ_BAABKY010000005.1"/>
</dbReference>
<comment type="caution">
    <text evidence="5">The sequence shown here is derived from an EMBL/GenBank/DDBJ whole genome shotgun (WGS) entry which is preliminary data.</text>
</comment>
<evidence type="ECO:0000313" key="6">
    <source>
        <dbReference type="Proteomes" id="UP001501083"/>
    </source>
</evidence>